<reference evidence="4" key="1">
    <citation type="submission" date="2025-08" db="UniProtKB">
        <authorList>
            <consortium name="Ensembl"/>
        </authorList>
    </citation>
    <scope>IDENTIFICATION</scope>
</reference>
<evidence type="ECO:0000256" key="3">
    <source>
        <dbReference type="ARBA" id="ARBA00023319"/>
    </source>
</evidence>
<evidence type="ECO:0000256" key="1">
    <source>
        <dbReference type="ARBA" id="ARBA00004370"/>
    </source>
</evidence>
<dbReference type="Gene3D" id="2.60.40.10">
    <property type="entry name" value="Immunoglobulins"/>
    <property type="match status" value="1"/>
</dbReference>
<name>A0A3Q0RVX3_AMPCI</name>
<evidence type="ECO:0000256" key="2">
    <source>
        <dbReference type="ARBA" id="ARBA00023136"/>
    </source>
</evidence>
<dbReference type="GO" id="GO:0050852">
    <property type="term" value="P:T cell receptor signaling pathway"/>
    <property type="evidence" value="ECO:0007669"/>
    <property type="project" value="TreeGrafter"/>
</dbReference>
<proteinExistence type="predicted"/>
<dbReference type="OMA" id="ERKHRWI"/>
<accession>A0A3Q0RVX3</accession>
<dbReference type="SUPFAM" id="SSF48726">
    <property type="entry name" value="Immunoglobulin"/>
    <property type="match status" value="1"/>
</dbReference>
<reference evidence="4" key="2">
    <citation type="submission" date="2025-09" db="UniProtKB">
        <authorList>
            <consortium name="Ensembl"/>
        </authorList>
    </citation>
    <scope>IDENTIFICATION</scope>
</reference>
<protein>
    <recommendedName>
        <fullName evidence="6">Ig-like domain-containing protein</fullName>
    </recommendedName>
</protein>
<keyword evidence="3" id="KW-0393">Immunoglobulin domain</keyword>
<comment type="subcellular location">
    <subcellularLocation>
        <location evidence="1">Membrane</location>
    </subcellularLocation>
</comment>
<dbReference type="GO" id="GO:0001817">
    <property type="term" value="P:regulation of cytokine production"/>
    <property type="evidence" value="ECO:0007669"/>
    <property type="project" value="TreeGrafter"/>
</dbReference>
<dbReference type="Proteomes" id="UP000261340">
    <property type="component" value="Unplaced"/>
</dbReference>
<keyword evidence="2" id="KW-0472">Membrane</keyword>
<sequence length="84" mass="10004">MFCFVEWKDRDSRKVLVYQSRSDQPGEQHDFYRGRTKMKKNLLKPGDLSLTLKYPTDRDRGTYTCTVKVRAFLVFTCIPYDTQL</sequence>
<dbReference type="Ensembl" id="ENSACIT00000012773.1">
    <property type="protein sequence ID" value="ENSACIP00000012425.1"/>
    <property type="gene ID" value="ENSACIG00000009696.1"/>
</dbReference>
<evidence type="ECO:0000313" key="5">
    <source>
        <dbReference type="Proteomes" id="UP000261340"/>
    </source>
</evidence>
<organism evidence="4 5">
    <name type="scientific">Amphilophus citrinellus</name>
    <name type="common">Midas cichlid</name>
    <name type="synonym">Cichlasoma citrinellum</name>
    <dbReference type="NCBI Taxonomy" id="61819"/>
    <lineage>
        <taxon>Eukaryota</taxon>
        <taxon>Metazoa</taxon>
        <taxon>Chordata</taxon>
        <taxon>Craniata</taxon>
        <taxon>Vertebrata</taxon>
        <taxon>Euteleostomi</taxon>
        <taxon>Actinopterygii</taxon>
        <taxon>Neopterygii</taxon>
        <taxon>Teleostei</taxon>
        <taxon>Neoteleostei</taxon>
        <taxon>Acanthomorphata</taxon>
        <taxon>Ovalentaria</taxon>
        <taxon>Cichlomorphae</taxon>
        <taxon>Cichliformes</taxon>
        <taxon>Cichlidae</taxon>
        <taxon>New World cichlids</taxon>
        <taxon>Cichlasomatinae</taxon>
        <taxon>Heroini</taxon>
        <taxon>Amphilophus</taxon>
    </lineage>
</organism>
<dbReference type="GeneTree" id="ENSGT01120000276195"/>
<dbReference type="GO" id="GO:0005102">
    <property type="term" value="F:signaling receptor binding"/>
    <property type="evidence" value="ECO:0007669"/>
    <property type="project" value="TreeGrafter"/>
</dbReference>
<dbReference type="InterPro" id="IPR036179">
    <property type="entry name" value="Ig-like_dom_sf"/>
</dbReference>
<dbReference type="PANTHER" id="PTHR24100">
    <property type="entry name" value="BUTYROPHILIN"/>
    <property type="match status" value="1"/>
</dbReference>
<dbReference type="PANTHER" id="PTHR24100:SF151">
    <property type="entry name" value="ICOS LIGAND"/>
    <property type="match status" value="1"/>
</dbReference>
<evidence type="ECO:0008006" key="6">
    <source>
        <dbReference type="Google" id="ProtNLM"/>
    </source>
</evidence>
<dbReference type="AlphaFoldDB" id="A0A3Q0RVX3"/>
<dbReference type="GO" id="GO:0009897">
    <property type="term" value="C:external side of plasma membrane"/>
    <property type="evidence" value="ECO:0007669"/>
    <property type="project" value="TreeGrafter"/>
</dbReference>
<dbReference type="InterPro" id="IPR050504">
    <property type="entry name" value="IgSF_BTN/MOG"/>
</dbReference>
<evidence type="ECO:0000313" key="4">
    <source>
        <dbReference type="Ensembl" id="ENSACIP00000012425.1"/>
    </source>
</evidence>
<keyword evidence="5" id="KW-1185">Reference proteome</keyword>
<dbReference type="InterPro" id="IPR013783">
    <property type="entry name" value="Ig-like_fold"/>
</dbReference>